<dbReference type="InterPro" id="IPR029058">
    <property type="entry name" value="AB_hydrolase_fold"/>
</dbReference>
<evidence type="ECO:0000313" key="5">
    <source>
        <dbReference type="EMBL" id="KAF2214049.1"/>
    </source>
</evidence>
<dbReference type="GO" id="GO:0016787">
    <property type="term" value="F:hydrolase activity"/>
    <property type="evidence" value="ECO:0007669"/>
    <property type="project" value="UniProtKB-KW"/>
</dbReference>
<protein>
    <recommendedName>
        <fullName evidence="4">Peptidase S33 tripeptidyl aminopeptidase-like C-terminal domain-containing protein</fullName>
    </recommendedName>
</protein>
<dbReference type="Proteomes" id="UP000799539">
    <property type="component" value="Unassembled WGS sequence"/>
</dbReference>
<name>A0A6A6FKP6_9PEZI</name>
<keyword evidence="2" id="KW-0378">Hydrolase</keyword>
<evidence type="ECO:0000259" key="4">
    <source>
        <dbReference type="Pfam" id="PF08386"/>
    </source>
</evidence>
<dbReference type="Gene3D" id="3.40.50.1820">
    <property type="entry name" value="alpha/beta hydrolase"/>
    <property type="match status" value="1"/>
</dbReference>
<keyword evidence="3" id="KW-0732">Signal</keyword>
<dbReference type="Pfam" id="PF08386">
    <property type="entry name" value="Abhydrolase_4"/>
    <property type="match status" value="1"/>
</dbReference>
<dbReference type="EMBL" id="ML992669">
    <property type="protein sequence ID" value="KAF2214049.1"/>
    <property type="molecule type" value="Genomic_DNA"/>
</dbReference>
<comment type="similarity">
    <text evidence="1">Belongs to the peptidase S33 family.</text>
</comment>
<dbReference type="InterPro" id="IPR013595">
    <property type="entry name" value="Pept_S33_TAP-like_C"/>
</dbReference>
<reference evidence="5" key="1">
    <citation type="journal article" date="2020" name="Stud. Mycol.">
        <title>101 Dothideomycetes genomes: a test case for predicting lifestyles and emergence of pathogens.</title>
        <authorList>
            <person name="Haridas S."/>
            <person name="Albert R."/>
            <person name="Binder M."/>
            <person name="Bloem J."/>
            <person name="Labutti K."/>
            <person name="Salamov A."/>
            <person name="Andreopoulos B."/>
            <person name="Baker S."/>
            <person name="Barry K."/>
            <person name="Bills G."/>
            <person name="Bluhm B."/>
            <person name="Cannon C."/>
            <person name="Castanera R."/>
            <person name="Culley D."/>
            <person name="Daum C."/>
            <person name="Ezra D."/>
            <person name="Gonzalez J."/>
            <person name="Henrissat B."/>
            <person name="Kuo A."/>
            <person name="Liang C."/>
            <person name="Lipzen A."/>
            <person name="Lutzoni F."/>
            <person name="Magnuson J."/>
            <person name="Mondo S."/>
            <person name="Nolan M."/>
            <person name="Ohm R."/>
            <person name="Pangilinan J."/>
            <person name="Park H.-J."/>
            <person name="Ramirez L."/>
            <person name="Alfaro M."/>
            <person name="Sun H."/>
            <person name="Tritt A."/>
            <person name="Yoshinaga Y."/>
            <person name="Zwiers L.-H."/>
            <person name="Turgeon B."/>
            <person name="Goodwin S."/>
            <person name="Spatafora J."/>
            <person name="Crous P."/>
            <person name="Grigoriev I."/>
        </authorList>
    </citation>
    <scope>NUCLEOTIDE SEQUENCE</scope>
    <source>
        <strain evidence="5">SCOH1-5</strain>
    </source>
</reference>
<keyword evidence="6" id="KW-1185">Reference proteome</keyword>
<sequence length="632" mass="70778">MFRTSRVLALIGSLATLASASPLPRPDELPSYGRINFTSLAEDFRWKQIKPSPELEYHDCGGNFKCARLELPLNWNATGPEDLTYGMKYNMAIVKLPAQVPVTDPRYGGPVLFNPGGPGGSGTDSVIEMGQFFQMQIDAAYSYSSAEYVSPNKSARYFDIIGFDPRGVGHSTPYHTCFKSTREASTFHQLHVIQWNETGLAELWEETAALGRKCVWDPATNPSGSLIANFSSSAMVARDLVEFAERHGEWRDKQGTAPPASPSNTWIKGEEPILMYGASYGTLLGATLAAMQPHRVQRFYLDAVIGNWTTDILDHNKIVQKFFEYCAQSGQEQCAMWAGNTFRDTEKRFNELVRRYERFSNHTIEDARLTESPRLTILKIMNELAYSPLDSWYRLARQLANLEDGMFPRQAQLPRETNRDAEALIDANDPDVDPLIVELISPSWLEMIVASDQTFRSSYQQFAAVQWKEMHEVAPWRADLEASSHGGSFNWPIVSGWAFGDKHKVASNVTASPILFASNLIDGVTSVEGARRMNKAFKGSGLLIVDAEGHGTWSSPSLCAAKAVRHYFQTGELPETSKHCLPAERPFIGAHGPDTEKIEWHNLTREDHTLLARWKSHARSESTALWFEYSDS</sequence>
<dbReference type="AlphaFoldDB" id="A0A6A6FKP6"/>
<evidence type="ECO:0000313" key="6">
    <source>
        <dbReference type="Proteomes" id="UP000799539"/>
    </source>
</evidence>
<gene>
    <name evidence="5" type="ORF">CERZMDRAFT_96075</name>
</gene>
<feature type="domain" description="Peptidase S33 tripeptidyl aminopeptidase-like C-terminal" evidence="4">
    <location>
        <begin position="497"/>
        <end position="580"/>
    </location>
</feature>
<accession>A0A6A6FKP6</accession>
<feature type="signal peptide" evidence="3">
    <location>
        <begin position="1"/>
        <end position="20"/>
    </location>
</feature>
<dbReference type="PANTHER" id="PTHR43248:SF25">
    <property type="entry name" value="AB HYDROLASE-1 DOMAIN-CONTAINING PROTEIN-RELATED"/>
    <property type="match status" value="1"/>
</dbReference>
<evidence type="ECO:0000256" key="3">
    <source>
        <dbReference type="SAM" id="SignalP"/>
    </source>
</evidence>
<organism evidence="5 6">
    <name type="scientific">Cercospora zeae-maydis SCOH1-5</name>
    <dbReference type="NCBI Taxonomy" id="717836"/>
    <lineage>
        <taxon>Eukaryota</taxon>
        <taxon>Fungi</taxon>
        <taxon>Dikarya</taxon>
        <taxon>Ascomycota</taxon>
        <taxon>Pezizomycotina</taxon>
        <taxon>Dothideomycetes</taxon>
        <taxon>Dothideomycetidae</taxon>
        <taxon>Mycosphaerellales</taxon>
        <taxon>Mycosphaerellaceae</taxon>
        <taxon>Cercospora</taxon>
    </lineage>
</organism>
<dbReference type="InterPro" id="IPR051601">
    <property type="entry name" value="Serine_prot/Carboxylest_S33"/>
</dbReference>
<dbReference type="PANTHER" id="PTHR43248">
    <property type="entry name" value="2-SUCCINYL-6-HYDROXY-2,4-CYCLOHEXADIENE-1-CARBOXYLATE SYNTHASE"/>
    <property type="match status" value="1"/>
</dbReference>
<dbReference type="SUPFAM" id="SSF53474">
    <property type="entry name" value="alpha/beta-Hydrolases"/>
    <property type="match status" value="1"/>
</dbReference>
<feature type="chain" id="PRO_5025343241" description="Peptidase S33 tripeptidyl aminopeptidase-like C-terminal domain-containing protein" evidence="3">
    <location>
        <begin position="21"/>
        <end position="632"/>
    </location>
</feature>
<evidence type="ECO:0000256" key="2">
    <source>
        <dbReference type="ARBA" id="ARBA00022801"/>
    </source>
</evidence>
<dbReference type="OrthoDB" id="425534at2759"/>
<proteinExistence type="inferred from homology"/>
<evidence type="ECO:0000256" key="1">
    <source>
        <dbReference type="ARBA" id="ARBA00010088"/>
    </source>
</evidence>